<name>A0A9Q1IDA5_SYNKA</name>
<proteinExistence type="predicted"/>
<evidence type="ECO:0000313" key="2">
    <source>
        <dbReference type="Proteomes" id="UP001152622"/>
    </source>
</evidence>
<gene>
    <name evidence="1" type="ORF">SKAU_G00396580</name>
</gene>
<dbReference type="AlphaFoldDB" id="A0A9Q1IDA5"/>
<accession>A0A9Q1IDA5</accession>
<keyword evidence="2" id="KW-1185">Reference proteome</keyword>
<reference evidence="1" key="1">
    <citation type="journal article" date="2023" name="Science">
        <title>Genome structures resolve the early diversification of teleost fishes.</title>
        <authorList>
            <person name="Parey E."/>
            <person name="Louis A."/>
            <person name="Montfort J."/>
            <person name="Bouchez O."/>
            <person name="Roques C."/>
            <person name="Iampietro C."/>
            <person name="Lluch J."/>
            <person name="Castinel A."/>
            <person name="Donnadieu C."/>
            <person name="Desvignes T."/>
            <person name="Floi Bucao C."/>
            <person name="Jouanno E."/>
            <person name="Wen M."/>
            <person name="Mejri S."/>
            <person name="Dirks R."/>
            <person name="Jansen H."/>
            <person name="Henkel C."/>
            <person name="Chen W.J."/>
            <person name="Zahm M."/>
            <person name="Cabau C."/>
            <person name="Klopp C."/>
            <person name="Thompson A.W."/>
            <person name="Robinson-Rechavi M."/>
            <person name="Braasch I."/>
            <person name="Lecointre G."/>
            <person name="Bobe J."/>
            <person name="Postlethwait J.H."/>
            <person name="Berthelot C."/>
            <person name="Roest Crollius H."/>
            <person name="Guiguen Y."/>
        </authorList>
    </citation>
    <scope>NUCLEOTIDE SEQUENCE</scope>
    <source>
        <strain evidence="1">WJC10195</strain>
    </source>
</reference>
<dbReference type="OrthoDB" id="10252077at2759"/>
<dbReference type="EMBL" id="JAINUF010000020">
    <property type="protein sequence ID" value="KAJ8336315.1"/>
    <property type="molecule type" value="Genomic_DNA"/>
</dbReference>
<feature type="non-terminal residue" evidence="1">
    <location>
        <position position="57"/>
    </location>
</feature>
<evidence type="ECO:0000313" key="1">
    <source>
        <dbReference type="EMBL" id="KAJ8336315.1"/>
    </source>
</evidence>
<comment type="caution">
    <text evidence="1">The sequence shown here is derived from an EMBL/GenBank/DDBJ whole genome shotgun (WGS) entry which is preliminary data.</text>
</comment>
<sequence>MSSGCPPQSPAVAKTEVAVEGESPLLAATFAYWDNILGPRVTPHLGPQERAAASPER</sequence>
<dbReference type="Proteomes" id="UP001152622">
    <property type="component" value="Chromosome 20"/>
</dbReference>
<protein>
    <submittedName>
        <fullName evidence="1">Uncharacterized protein</fullName>
    </submittedName>
</protein>
<organism evidence="1 2">
    <name type="scientific">Synaphobranchus kaupii</name>
    <name type="common">Kaup's arrowtooth eel</name>
    <dbReference type="NCBI Taxonomy" id="118154"/>
    <lineage>
        <taxon>Eukaryota</taxon>
        <taxon>Metazoa</taxon>
        <taxon>Chordata</taxon>
        <taxon>Craniata</taxon>
        <taxon>Vertebrata</taxon>
        <taxon>Euteleostomi</taxon>
        <taxon>Actinopterygii</taxon>
        <taxon>Neopterygii</taxon>
        <taxon>Teleostei</taxon>
        <taxon>Anguilliformes</taxon>
        <taxon>Synaphobranchidae</taxon>
        <taxon>Synaphobranchus</taxon>
    </lineage>
</organism>